<feature type="compositionally biased region" description="Basic and acidic residues" evidence="1">
    <location>
        <begin position="415"/>
        <end position="424"/>
    </location>
</feature>
<gene>
    <name evidence="2" type="ORF">HINF_LOCUS30637</name>
    <name evidence="3" type="ORF">HINF_LOCUS39484</name>
</gene>
<proteinExistence type="predicted"/>
<keyword evidence="4" id="KW-1185">Reference proteome</keyword>
<protein>
    <submittedName>
        <fullName evidence="2">Uncharacterized protein</fullName>
    </submittedName>
</protein>
<name>A0AA86PXT1_9EUKA</name>
<dbReference type="EMBL" id="CAXDID020000153">
    <property type="protein sequence ID" value="CAL6042216.1"/>
    <property type="molecule type" value="Genomic_DNA"/>
</dbReference>
<evidence type="ECO:0000256" key="1">
    <source>
        <dbReference type="SAM" id="MobiDB-lite"/>
    </source>
</evidence>
<organism evidence="2">
    <name type="scientific">Hexamita inflata</name>
    <dbReference type="NCBI Taxonomy" id="28002"/>
    <lineage>
        <taxon>Eukaryota</taxon>
        <taxon>Metamonada</taxon>
        <taxon>Diplomonadida</taxon>
        <taxon>Hexamitidae</taxon>
        <taxon>Hexamitinae</taxon>
        <taxon>Hexamita</taxon>
    </lineage>
</organism>
<feature type="region of interest" description="Disordered" evidence="1">
    <location>
        <begin position="408"/>
        <end position="459"/>
    </location>
</feature>
<comment type="caution">
    <text evidence="2">The sequence shown here is derived from an EMBL/GenBank/DDBJ whole genome shotgun (WGS) entry which is preliminary data.</text>
</comment>
<evidence type="ECO:0000313" key="4">
    <source>
        <dbReference type="Proteomes" id="UP001642409"/>
    </source>
</evidence>
<dbReference type="EMBL" id="CATOUU010000710">
    <property type="protein sequence ID" value="CAI9942992.1"/>
    <property type="molecule type" value="Genomic_DNA"/>
</dbReference>
<evidence type="ECO:0000313" key="2">
    <source>
        <dbReference type="EMBL" id="CAI9942992.1"/>
    </source>
</evidence>
<reference evidence="2" key="1">
    <citation type="submission" date="2023-06" db="EMBL/GenBank/DDBJ databases">
        <authorList>
            <person name="Kurt Z."/>
        </authorList>
    </citation>
    <scope>NUCLEOTIDE SEQUENCE</scope>
</reference>
<accession>A0AA86PXT1</accession>
<dbReference type="Proteomes" id="UP001642409">
    <property type="component" value="Unassembled WGS sequence"/>
</dbReference>
<reference evidence="3 4" key="2">
    <citation type="submission" date="2024-07" db="EMBL/GenBank/DDBJ databases">
        <authorList>
            <person name="Akdeniz Z."/>
        </authorList>
    </citation>
    <scope>NUCLEOTIDE SEQUENCE [LARGE SCALE GENOMIC DNA]</scope>
</reference>
<feature type="compositionally biased region" description="Polar residues" evidence="1">
    <location>
        <begin position="439"/>
        <end position="459"/>
    </location>
</feature>
<dbReference type="AlphaFoldDB" id="A0AA86PXT1"/>
<evidence type="ECO:0000313" key="3">
    <source>
        <dbReference type="EMBL" id="CAL6042216.1"/>
    </source>
</evidence>
<sequence length="870" mass="100642">MMQKRLNNLMIDLLYYSDHQVIKYIYPEFQISSYIEQVNVVVQLPPFDKSEAQNYNFDLSLIINSEILTESEMQSLHCFIEELINNGLLIQSQKLNIIYKFIVDLQNNNQYTDICKTILFICDQMPSFQDKQIVMVRGIVKFSLICQLLVYLQTQNQNLQRYYYYGSPVLNHSTLQNILVQFVNQDFKCSGTASLYHPEIQYNLDINPIKTNINKTQESSTQQTNILTHSIEQQIFKAEIENQINFDHIDMTQIDLSELQLNQNQFEINVIQSEPIHPEQIETRLDQEINTVVNNKTESSSSSEELIQVIKQDINDPTPLIQKISTELLVIEKSESDAYSVNSESVQAIQQAKLNDNSEPQQISNQESQEQQAQNLINKKLFLTLEKYANQSEISKIQIQQYDYVEQFGSDDESSQSHKSEEKQQTQQQKLDQKEQSDTLKQNSQDKAPEISSSDEFSSVLVQQPELPVDTPTQQFKISEQSDIKNVQELKSVYSEKLELKIQDYTKPNILRLNKQFNNNFNGSASNLSIQVDQMLSKLINNDTYQEYCNLSQQHQKIIQTTESQAGDKKIQQTPADCCEIKLIFIEELMLNQQISKQTYISPKVNKRYQNCGICGESISLDDQIDMQPVQTKQENTDVYINVYSPKHYVQCCYFNSLFCSKCVQNQNFQELVPKLNSRVSVSSIALDDIYSGWNKIMVETPDSQQLLNYKKIIQSYALNIQCCRSLQNHLQRSESLIGIFTSIQQQNQTVLSQLNPFTRPQMLCFSQFKLSIDKLNKILDKQKNNIKQLLSVGNNKVENVAKFIVLHQIYCQKCQTIPKYCINCKSDIPQEISFEQVIQGKIQGFKCCCNCLKICHQTCLINGYCVDCK</sequence>